<accession>A0ABY7UK02</accession>
<keyword evidence="2" id="KW-1185">Reference proteome</keyword>
<protein>
    <submittedName>
        <fullName evidence="1">Uncharacterized protein</fullName>
    </submittedName>
</protein>
<gene>
    <name evidence="1" type="ORF">CJEDD_05060</name>
</gene>
<proteinExistence type="predicted"/>
<evidence type="ECO:0000313" key="1">
    <source>
        <dbReference type="EMBL" id="WCZ38623.1"/>
    </source>
</evidence>
<organism evidence="1 2">
    <name type="scientific">Corynebacterium jeddahense</name>
    <dbReference type="NCBI Taxonomy" id="1414719"/>
    <lineage>
        <taxon>Bacteria</taxon>
        <taxon>Bacillati</taxon>
        <taxon>Actinomycetota</taxon>
        <taxon>Actinomycetes</taxon>
        <taxon>Mycobacteriales</taxon>
        <taxon>Corynebacteriaceae</taxon>
        <taxon>Corynebacterium</taxon>
    </lineage>
</organism>
<evidence type="ECO:0000313" key="2">
    <source>
        <dbReference type="Proteomes" id="UP001218071"/>
    </source>
</evidence>
<dbReference type="RefSeq" id="WP_232297667.1">
    <property type="nucleotide sequence ID" value="NZ_CBYN010000017.1"/>
</dbReference>
<dbReference type="EMBL" id="CP063194">
    <property type="protein sequence ID" value="WCZ38623.1"/>
    <property type="molecule type" value="Genomic_DNA"/>
</dbReference>
<reference evidence="1 2" key="1">
    <citation type="submission" date="2020-10" db="EMBL/GenBank/DDBJ databases">
        <title>Complete genome sequence of Corynebacterium jeddahense DSM 45997, type strain of Corynebacterium jeddahense.</title>
        <authorList>
            <person name="Busche T."/>
            <person name="Kalinowski J."/>
            <person name="Ruckert C."/>
        </authorList>
    </citation>
    <scope>NUCLEOTIDE SEQUENCE [LARGE SCALE GENOMIC DNA]</scope>
    <source>
        <strain evidence="1 2">DSM 45997</strain>
    </source>
</reference>
<dbReference type="Proteomes" id="UP001218071">
    <property type="component" value="Chromosome"/>
</dbReference>
<name>A0ABY7UK02_9CORY</name>
<sequence>MKFTPKHTKSMFRSDSFADAVAPDSFADISPASLAAEIRAAHPETIDTVHAVIHHPRSLSRPTAAWRPPVITLPRMGNGPQLSLAVTRRRVGPRARARIQGFGETQVPAYLIELRVADTAGVPVDTALSEAWVRALVPEDGAHAVHELPAARAVTYVWLVDGAFSPIASPSSMFEGLSAA</sequence>